<protein>
    <submittedName>
        <fullName evidence="2">Calmodulin-regulated spectrin-associated protein 1a isoform X1</fullName>
    </submittedName>
</protein>
<name>A0AC58I8C7_DANRE</name>
<keyword evidence="1" id="KW-1185">Reference proteome</keyword>
<evidence type="ECO:0000313" key="1">
    <source>
        <dbReference type="Proteomes" id="UP000000437"/>
    </source>
</evidence>
<accession>A0AC58I8C7</accession>
<organism evidence="1 2">
    <name type="scientific">Danio rerio</name>
    <name type="common">Zebrafish</name>
    <name type="synonym">Brachydanio rerio</name>
    <dbReference type="NCBI Taxonomy" id="7955"/>
    <lineage>
        <taxon>Eukaryota</taxon>
        <taxon>Metazoa</taxon>
        <taxon>Chordata</taxon>
        <taxon>Craniata</taxon>
        <taxon>Vertebrata</taxon>
        <taxon>Euteleostomi</taxon>
        <taxon>Actinopterygii</taxon>
        <taxon>Neopterygii</taxon>
        <taxon>Teleostei</taxon>
        <taxon>Ostariophysi</taxon>
        <taxon>Cypriniformes</taxon>
        <taxon>Danionidae</taxon>
        <taxon>Danioninae</taxon>
        <taxon>Danio</taxon>
    </lineage>
</organism>
<dbReference type="RefSeq" id="XP_073790504.1">
    <property type="nucleotide sequence ID" value="XM_073934403.1"/>
</dbReference>
<evidence type="ECO:0000313" key="2">
    <source>
        <dbReference type="RefSeq" id="XP_073790504.1"/>
    </source>
</evidence>
<gene>
    <name evidence="2" type="primary">camsap1a</name>
    <name evidence="2" type="synonym">camsap1</name>
</gene>
<proteinExistence type="predicted"/>
<dbReference type="Proteomes" id="UP000000437">
    <property type="component" value="Chromosome 21"/>
</dbReference>
<reference evidence="2" key="1">
    <citation type="submission" date="2025-08" db="UniProtKB">
        <authorList>
            <consortium name="RefSeq"/>
        </authorList>
    </citation>
    <scope>IDENTIFICATION</scope>
    <source>
        <strain evidence="2">Tuebingen</strain>
        <tissue evidence="2">Fibroblasts and whole tissue</tissue>
    </source>
</reference>
<sequence>MDVGALAAGDGGPRRADSVEGGLEIAPLEMYDSARAKIEANLRWLFAKAYGEEHIPEDLRDPFYTDQYCVEHIKPPVLCLLLSSELYCRVCGLLLKGDQASALSSHQAVLQTLARRGISVREPDDTPVTHDDLTSTPIKMSAHIPLIDALMMAYTVEMMPIERVVASVKRFSTFCASKELPFDMEDAALFWINKVVLKTRDLSEKELKVKQPLMDSPCHQKSPSKWYWKLVPVSASAPLCSSQGNSWMCVFGWRTSVLFCISYVHPSFHLSVLCLSVCLSVCLSQPDLMNALAHCMLEPVEFSRVVRYRREHMSGHPVPHLAVMEDLMKDICDGAALLAVIHFYCPEYMRLDDICLKEVPSLSDSVYNIHLLREFSNEYLNRCFYLHTEDLLYGPPVLKNNVMVFIAELFWWFEVVKPDFVKPRDLQEVKDVRASLQPKSSRPLLPISNATKRSFLTPSPSADSLATAAAPDGCMRYYLHPEESLSVTNRSPTHSPFHPLLPLRQRQQKPTQGDEISELRNRSNSLSRMDGLGLGLGSQLSWTDRKQRPISQMEMDWERVCGDNISLARSISKDSLASNVISITPRHRINGQPLPQTRQCDNQEEDEEEELLAVINPEGAAASRDGFFLEPLQPAVLRPNKEKAGISKREESGEGRGQGHEGRSHSSDGRSQGRKGAYTPTECTFNRTFTPISSTDQESSREQSPGSFFLHSDAECARDSPLGGWEDVISDSEFEEDDDIQDVPEQELSKALLMMHAGKKCMGFGEEEESVKLCEDVCIRERDDKEGASGRASPCPSVMSQASSTSTGTGRMTSFAERRRHRVGFPDGCYSTGSSQTTTPDGSESLHFPADASPGTPSGRPVVASELVHLRMQLEEKRRAIELQKKRMENLSARQRLQLGKAAFLHVVKKGRSDTLPHPLKTEITFKEKPIAKDDTCVEILKPRRKDSECKETPSEEDKDNRVAAGGGALDEVGGEPDLSECSRSIELLNEAIGAIQQQMMQLSFQQDLLMKQTVQPPQEPSLTKPNTVTPLNEQHPETKSRLSVQFTETLSTATKRPPRLSSSRTPRTKPTDLKLSKEANPRPAAKASTPGGRTPRAETEEEGVAKEGGRGLKGIIRNTTFRLQESANRRADSLESPQTELPPVEATLVDATRERSESGGSGKENVPVSSDENKTKAQLIEVDMSDLAEPSGTEPDGEQKSGLGFFFKDDQKAEDELAKKRAAFLLKQQRKAEEARIRKQQLEAESELKRDEARRKAEEDRVRKEEEKARRELIKQEYLRRKQQELLEEQGAAKPRPRNRRPRPKSLHRAESSCSAPVSLCSAPSGSSLSLASAATEGDSVASGGASSHRGESVESFPILSRNASRNMERDWDNGSTASSITSVAEYNGPRLFKEPSAKSNKPIIQNAIAHCCLAGKVNEAQKNAILDEIERCESNHLIILFRDGGCQFRALYIYSPETEEIIKLKGTGPRAISRKMIDRLYKYSSDRKQFTVIPAKSVSVSVDALTIHSHLWQAKRPSTSKRK</sequence>